<name>A0A6J7FG59_9ZZZZ</name>
<dbReference type="GO" id="GO:0006629">
    <property type="term" value="P:lipid metabolic process"/>
    <property type="evidence" value="ECO:0007669"/>
    <property type="project" value="UniProtKB-KW"/>
</dbReference>
<reference evidence="3" key="1">
    <citation type="submission" date="2020-05" db="EMBL/GenBank/DDBJ databases">
        <authorList>
            <person name="Chiriac C."/>
            <person name="Salcher M."/>
            <person name="Ghai R."/>
            <person name="Kavagutti S V."/>
        </authorList>
    </citation>
    <scope>NUCLEOTIDE SEQUENCE</scope>
</reference>
<dbReference type="PROSITE" id="PS51635">
    <property type="entry name" value="PNPLA"/>
    <property type="match status" value="1"/>
</dbReference>
<protein>
    <submittedName>
        <fullName evidence="3">Unannotated protein</fullName>
    </submittedName>
</protein>
<dbReference type="EMBL" id="CAFBMK010000001">
    <property type="protein sequence ID" value="CAB4891399.1"/>
    <property type="molecule type" value="Genomic_DNA"/>
</dbReference>
<dbReference type="Gene3D" id="3.40.1090.10">
    <property type="entry name" value="Cytosolic phospholipase A2 catalytic domain"/>
    <property type="match status" value="1"/>
</dbReference>
<dbReference type="SUPFAM" id="SSF52151">
    <property type="entry name" value="FabD/lysophospholipase-like"/>
    <property type="match status" value="1"/>
</dbReference>
<keyword evidence="1" id="KW-0443">Lipid metabolism</keyword>
<gene>
    <name evidence="3" type="ORF">UFOPK3564_00002</name>
</gene>
<dbReference type="InterPro" id="IPR002641">
    <property type="entry name" value="PNPLA_dom"/>
</dbReference>
<proteinExistence type="predicted"/>
<evidence type="ECO:0000259" key="2">
    <source>
        <dbReference type="PROSITE" id="PS51635"/>
    </source>
</evidence>
<sequence>MQRALVLGAGGLAAIAWETGLLAGLARRGIDLAGAELVVGTSAGSTVAAQLGGPRDLEALVDAQLDPATSELAPDRDPVRAAERAAVWDALAQGGEVLTARRAVAAIALATPTVGEAARRAVIAARLVGADWPDRPLLVPAVDAATGELVVFDRGSGVPLVDAVAASCAVPAMWPPVTIGGRRYVDGGVRSGTNADLARDADRVVVLQAGDARPDDAAEVGPSLDRPGVLVVRPGEAFFAARGDDPLDPGVRAGCVRAGLDQAPRVASAVAAVWGAPRTVAAG</sequence>
<dbReference type="AlphaFoldDB" id="A0A6J7FG59"/>
<evidence type="ECO:0000313" key="3">
    <source>
        <dbReference type="EMBL" id="CAB4891399.1"/>
    </source>
</evidence>
<evidence type="ECO:0000256" key="1">
    <source>
        <dbReference type="ARBA" id="ARBA00023098"/>
    </source>
</evidence>
<organism evidence="3">
    <name type="scientific">freshwater metagenome</name>
    <dbReference type="NCBI Taxonomy" id="449393"/>
    <lineage>
        <taxon>unclassified sequences</taxon>
        <taxon>metagenomes</taxon>
        <taxon>ecological metagenomes</taxon>
    </lineage>
</organism>
<feature type="domain" description="PNPLA" evidence="2">
    <location>
        <begin position="5"/>
        <end position="199"/>
    </location>
</feature>
<dbReference type="Pfam" id="PF01734">
    <property type="entry name" value="Patatin"/>
    <property type="match status" value="1"/>
</dbReference>
<dbReference type="InterPro" id="IPR016035">
    <property type="entry name" value="Acyl_Trfase/lysoPLipase"/>
</dbReference>
<accession>A0A6J7FG59</accession>